<dbReference type="PANTHER" id="PTHR11203">
    <property type="entry name" value="CLEAVAGE AND POLYADENYLATION SPECIFICITY FACTOR FAMILY MEMBER"/>
    <property type="match status" value="1"/>
</dbReference>
<dbReference type="SMART" id="SM01027">
    <property type="entry name" value="Beta-Casp"/>
    <property type="match status" value="1"/>
</dbReference>
<dbReference type="GO" id="GO:0004521">
    <property type="term" value="F:RNA endonuclease activity"/>
    <property type="evidence" value="ECO:0007669"/>
    <property type="project" value="TreeGrafter"/>
</dbReference>
<evidence type="ECO:0000256" key="1">
    <source>
        <dbReference type="ARBA" id="ARBA00022801"/>
    </source>
</evidence>
<evidence type="ECO:0008006" key="6">
    <source>
        <dbReference type="Google" id="ProtNLM"/>
    </source>
</evidence>
<dbReference type="EMBL" id="PCTR01000081">
    <property type="protein sequence ID" value="PIP85787.1"/>
    <property type="molecule type" value="Genomic_DNA"/>
</dbReference>
<organism evidence="4 5">
    <name type="scientific">Candidatus Collierbacteria bacterium CG22_combo_CG10-13_8_21_14_all_43_12</name>
    <dbReference type="NCBI Taxonomy" id="1974537"/>
    <lineage>
        <taxon>Bacteria</taxon>
        <taxon>Candidatus Collieribacteriota</taxon>
    </lineage>
</organism>
<dbReference type="SUPFAM" id="SSF56281">
    <property type="entry name" value="Metallo-hydrolase/oxidoreductase"/>
    <property type="match status" value="1"/>
</dbReference>
<sequence>MRLKFLGAAKTVTGSNFFLTGENTGLMVDFGMFQGKPEEVGLNNVKPDIDFSKLSAVLLTHAHLDHCGRLPLLAHYGFKGPIFMTEATKALAELVLHDAAKIAKEAEARSILYTDKDVEVILKQVLLIDYDKQFDVGDFRVTFVDAGHILGSASVRVEERATGKSVVFSGDLGNTPEPLLSPTHFVHKANMAVVESTYGDETHGPRKEEADLAKIIKKAETTNGTVLIPSFSIERTQELLYIFDQLKKEGKMDNKTPVFLDSPMAIKATMIFKDFPVLFSNRLKDQIKTDDPFDFPGLVVCDTIEKSKQVKNYNGVKVIIAGSGMMSGGRVIHHAINYLGDPNTQLVIVGYQAEGTLGREILDGKSSINIWGNWINIKAKILEIKTMSAHADQGQIISWLKKIDGLEEIALIHGEELPRLVLSEKIHLDLQGVKIVLPVVNQEINLDIQ</sequence>
<dbReference type="Proteomes" id="UP000231136">
    <property type="component" value="Unassembled WGS sequence"/>
</dbReference>
<gene>
    <name evidence="4" type="ORF">COW83_02430</name>
</gene>
<dbReference type="Pfam" id="PF10996">
    <property type="entry name" value="Beta-Casp"/>
    <property type="match status" value="1"/>
</dbReference>
<dbReference type="Gene3D" id="3.60.15.10">
    <property type="entry name" value="Ribonuclease Z/Hydroxyacylglutathione hydrolase-like"/>
    <property type="match status" value="1"/>
</dbReference>
<dbReference type="Pfam" id="PF07521">
    <property type="entry name" value="RMMBL"/>
    <property type="match status" value="1"/>
</dbReference>
<comment type="caution">
    <text evidence="4">The sequence shown here is derived from an EMBL/GenBank/DDBJ whole genome shotgun (WGS) entry which is preliminary data.</text>
</comment>
<name>A0A2H0DUD6_9BACT</name>
<protein>
    <recommendedName>
        <fullName evidence="6">MBL fold hydrolase</fullName>
    </recommendedName>
</protein>
<evidence type="ECO:0000313" key="5">
    <source>
        <dbReference type="Proteomes" id="UP000231136"/>
    </source>
</evidence>
<dbReference type="PANTHER" id="PTHR11203:SF37">
    <property type="entry name" value="INTEGRATOR COMPLEX SUBUNIT 11"/>
    <property type="match status" value="1"/>
</dbReference>
<dbReference type="InterPro" id="IPR011108">
    <property type="entry name" value="RMMBL"/>
</dbReference>
<dbReference type="InterPro" id="IPR036866">
    <property type="entry name" value="RibonucZ/Hydroxyglut_hydro"/>
</dbReference>
<dbReference type="InterPro" id="IPR001279">
    <property type="entry name" value="Metallo-B-lactamas"/>
</dbReference>
<evidence type="ECO:0000313" key="4">
    <source>
        <dbReference type="EMBL" id="PIP85787.1"/>
    </source>
</evidence>
<feature type="domain" description="Metallo-beta-lactamase" evidence="2">
    <location>
        <begin position="13"/>
        <end position="231"/>
    </location>
</feature>
<proteinExistence type="predicted"/>
<dbReference type="CDD" id="cd16295">
    <property type="entry name" value="TTHA0252-CPSF-like_MBL-fold"/>
    <property type="match status" value="1"/>
</dbReference>
<dbReference type="GO" id="GO:0016787">
    <property type="term" value="F:hydrolase activity"/>
    <property type="evidence" value="ECO:0007669"/>
    <property type="project" value="UniProtKB-KW"/>
</dbReference>
<evidence type="ECO:0000259" key="2">
    <source>
        <dbReference type="SMART" id="SM00849"/>
    </source>
</evidence>
<dbReference type="InterPro" id="IPR050698">
    <property type="entry name" value="MBL"/>
</dbReference>
<dbReference type="Gene3D" id="3.40.50.10890">
    <property type="match status" value="1"/>
</dbReference>
<dbReference type="InterPro" id="IPR022712">
    <property type="entry name" value="Beta_Casp"/>
</dbReference>
<reference evidence="4 5" key="1">
    <citation type="submission" date="2017-09" db="EMBL/GenBank/DDBJ databases">
        <title>Depth-based differentiation of microbial function through sediment-hosted aquifers and enrichment of novel symbionts in the deep terrestrial subsurface.</title>
        <authorList>
            <person name="Probst A.J."/>
            <person name="Ladd B."/>
            <person name="Jarett J.K."/>
            <person name="Geller-Mcgrath D.E."/>
            <person name="Sieber C.M."/>
            <person name="Emerson J.B."/>
            <person name="Anantharaman K."/>
            <person name="Thomas B.C."/>
            <person name="Malmstrom R."/>
            <person name="Stieglmeier M."/>
            <person name="Klingl A."/>
            <person name="Woyke T."/>
            <person name="Ryan C.M."/>
            <person name="Banfield J.F."/>
        </authorList>
    </citation>
    <scope>NUCLEOTIDE SEQUENCE [LARGE SCALE GENOMIC DNA]</scope>
    <source>
        <strain evidence="4">CG22_combo_CG10-13_8_21_14_all_43_12</strain>
    </source>
</reference>
<dbReference type="Pfam" id="PF00753">
    <property type="entry name" value="Lactamase_B"/>
    <property type="match status" value="1"/>
</dbReference>
<feature type="domain" description="Beta-Casp" evidence="3">
    <location>
        <begin position="236"/>
        <end position="361"/>
    </location>
</feature>
<dbReference type="SMART" id="SM00849">
    <property type="entry name" value="Lactamase_B"/>
    <property type="match status" value="1"/>
</dbReference>
<evidence type="ECO:0000259" key="3">
    <source>
        <dbReference type="SMART" id="SM01027"/>
    </source>
</evidence>
<dbReference type="AlphaFoldDB" id="A0A2H0DUD6"/>
<keyword evidence="1" id="KW-0378">Hydrolase</keyword>
<accession>A0A2H0DUD6</accession>